<evidence type="ECO:0000313" key="4">
    <source>
        <dbReference type="Proteomes" id="UP000006061"/>
    </source>
</evidence>
<dbReference type="KEGG" id="amo:Anamo_1373"/>
<dbReference type="InterPro" id="IPR018657">
    <property type="entry name" value="LarA-like_N"/>
</dbReference>
<sequence length="422" mass="46700">MLINMKYGKTELSFEIGRDRVVKILEPNERSGLENALEGVQDALKNPIGTPPLGELVRQKKPRDVVIIVNDITRPTPYECLLPPLLGCLSENGISKDQITFLTATGIHDPHTPEQNIEVYGKELVDDYRFMSHCSDDASSLVDMGKLSTGFMLTVNKLAVRADFLITLGVIMPHYFAGFSGGRKSILPGVASRECIEKNHSRMLYLMDDLPPIEQNPVSLEMMEAARLVGVDFILNVVTNSKKEIVKVVAGDLEKAWYEGVSVSSDMYEVPIEGKADVAIVSAGGFPRDINVYQAQKALDHADKATKAGGTIILIAECLQGYGEKTFEEWMREATCPDDVIRRIREKFVMGGHKAYGICKVAKEKEIILVSSLSEESTKGLFMRKVSSVEEAIKYVEKKYDKPSYILMPFGSLTVPVLSAKS</sequence>
<dbReference type="InterPro" id="IPR047926">
    <property type="entry name" value="Ni_dep_LarA"/>
</dbReference>
<dbReference type="AlphaFoldDB" id="I4BXH5"/>
<name>I4BXH5_ACEMN</name>
<dbReference type="NCBIfam" id="NF033504">
    <property type="entry name" value="Ni_dep_LarA"/>
    <property type="match status" value="1"/>
</dbReference>
<dbReference type="Gene3D" id="3.40.50.11440">
    <property type="match status" value="1"/>
</dbReference>
<dbReference type="EMBL" id="CP003198">
    <property type="protein sequence ID" value="AFM21982.1"/>
    <property type="molecule type" value="Genomic_DNA"/>
</dbReference>
<dbReference type="InterPro" id="IPR043166">
    <property type="entry name" value="LarA-like_C"/>
</dbReference>
<evidence type="ECO:0000259" key="1">
    <source>
        <dbReference type="Pfam" id="PF09861"/>
    </source>
</evidence>
<accession>I4BXH5</accession>
<feature type="domain" description="LarA-like N-terminal" evidence="1">
    <location>
        <begin position="7"/>
        <end position="204"/>
    </location>
</feature>
<dbReference type="Pfam" id="PF21113">
    <property type="entry name" value="LarA_C"/>
    <property type="match status" value="1"/>
</dbReference>
<dbReference type="PANTHER" id="PTHR33171:SF17">
    <property type="entry name" value="LARA-LIKE N-TERMINAL DOMAIN-CONTAINING PROTEIN"/>
    <property type="match status" value="1"/>
</dbReference>
<dbReference type="PANTHER" id="PTHR33171">
    <property type="entry name" value="LAR_N DOMAIN-CONTAINING PROTEIN"/>
    <property type="match status" value="1"/>
</dbReference>
<keyword evidence="4" id="KW-1185">Reference proteome</keyword>
<gene>
    <name evidence="3" type="ordered locus">Anamo_1373</name>
</gene>
<dbReference type="InterPro" id="IPR048520">
    <property type="entry name" value="LarA_C"/>
</dbReference>
<dbReference type="Proteomes" id="UP000006061">
    <property type="component" value="Chromosome"/>
</dbReference>
<dbReference type="Pfam" id="PF09861">
    <property type="entry name" value="Lar_N"/>
    <property type="match status" value="1"/>
</dbReference>
<reference evidence="4" key="1">
    <citation type="journal article" date="2013" name="Stand. Genomic Sci.">
        <title>Complete genome sequence of the moderate thermophile Anaerobaculum mobile type strain (NGA(T)).</title>
        <authorList>
            <person name="Mavromatis K."/>
            <person name="Stackebrandt E."/>
            <person name="Held B."/>
            <person name="Lapidus A."/>
            <person name="Nolan M."/>
            <person name="Lucas S."/>
            <person name="Hammon N."/>
            <person name="Deshpande S."/>
            <person name="Cheng J.F."/>
            <person name="Tapia R."/>
            <person name="Goodwin L.A."/>
            <person name="Pitluck S."/>
            <person name="Liolios K."/>
            <person name="Pagani I."/>
            <person name="Ivanova N."/>
            <person name="Mikhailova N."/>
            <person name="Huntemann M."/>
            <person name="Pati A."/>
            <person name="Chen A."/>
            <person name="Palaniappan K."/>
            <person name="Land M."/>
            <person name="Rohde M."/>
            <person name="Spring S."/>
            <person name="Goker M."/>
            <person name="Woyke T."/>
            <person name="Detter J.C."/>
            <person name="Bristow J."/>
            <person name="Eisen J.A."/>
            <person name="Markowitz V."/>
            <person name="Hugenholtz P."/>
            <person name="Klenk H.P."/>
            <person name="Kyrpides N.C."/>
        </authorList>
    </citation>
    <scope>NUCLEOTIDE SEQUENCE</scope>
    <source>
        <strain evidence="4">ATCC BAA-54 / DSM 13181 / NGA</strain>
    </source>
</reference>
<dbReference type="Gene3D" id="3.90.226.30">
    <property type="match status" value="1"/>
</dbReference>
<protein>
    <submittedName>
        <fullName evidence="3">Uncharacterized protein</fullName>
    </submittedName>
</protein>
<organism evidence="3 4">
    <name type="scientific">Acetomicrobium mobile (strain ATCC BAA-54 / DSM 13181 / JCM 12221 / NGA)</name>
    <name type="common">Anaerobaculum mobile</name>
    <dbReference type="NCBI Taxonomy" id="891968"/>
    <lineage>
        <taxon>Bacteria</taxon>
        <taxon>Thermotogati</taxon>
        <taxon>Synergistota</taxon>
        <taxon>Synergistia</taxon>
        <taxon>Synergistales</taxon>
        <taxon>Acetomicrobiaceae</taxon>
        <taxon>Acetomicrobium</taxon>
    </lineage>
</organism>
<dbReference type="STRING" id="891968.Anamo_1373"/>
<dbReference type="eggNOG" id="COG3875">
    <property type="taxonomic scope" value="Bacteria"/>
</dbReference>
<feature type="domain" description="Lactate racemase C-terminal" evidence="2">
    <location>
        <begin position="275"/>
        <end position="403"/>
    </location>
</feature>
<proteinExistence type="predicted"/>
<evidence type="ECO:0000259" key="2">
    <source>
        <dbReference type="Pfam" id="PF21113"/>
    </source>
</evidence>
<evidence type="ECO:0000313" key="3">
    <source>
        <dbReference type="EMBL" id="AFM21982.1"/>
    </source>
</evidence>
<dbReference type="GO" id="GO:0050043">
    <property type="term" value="F:lactate racemase activity"/>
    <property type="evidence" value="ECO:0007669"/>
    <property type="project" value="InterPro"/>
</dbReference>
<dbReference type="InterPro" id="IPR048068">
    <property type="entry name" value="LarA-like"/>
</dbReference>
<dbReference type="HOGENOM" id="CLU_050189_0_0_0"/>